<accession>A0A1V5SW86</accession>
<keyword evidence="1" id="KW-0812">Transmembrane</keyword>
<dbReference type="EMBL" id="MWBQ01000074">
    <property type="protein sequence ID" value="OQA58441.1"/>
    <property type="molecule type" value="Genomic_DNA"/>
</dbReference>
<keyword evidence="1" id="KW-0472">Membrane</keyword>
<dbReference type="PROSITE" id="PS51257">
    <property type="entry name" value="PROKAR_LIPOPROTEIN"/>
    <property type="match status" value="1"/>
</dbReference>
<dbReference type="GO" id="GO:0016788">
    <property type="term" value="F:hydrolase activity, acting on ester bonds"/>
    <property type="evidence" value="ECO:0007669"/>
    <property type="project" value="InterPro"/>
</dbReference>
<feature type="domain" description="GPI inositol-deacylase PGAP1-like alpha/beta" evidence="2">
    <location>
        <begin position="225"/>
        <end position="277"/>
    </location>
</feature>
<dbReference type="AlphaFoldDB" id="A0A1V5SW86"/>
<dbReference type="InterPro" id="IPR012908">
    <property type="entry name" value="PGAP1-ab_dom-like"/>
</dbReference>
<gene>
    <name evidence="3" type="ORF">BWY41_01075</name>
</gene>
<reference evidence="3" key="1">
    <citation type="submission" date="2017-02" db="EMBL/GenBank/DDBJ databases">
        <title>Delving into the versatile metabolic prowess of the omnipresent phylum Bacteroidetes.</title>
        <authorList>
            <person name="Nobu M.K."/>
            <person name="Mei R."/>
            <person name="Narihiro T."/>
            <person name="Kuroda K."/>
            <person name="Liu W.-T."/>
        </authorList>
    </citation>
    <scope>NUCLEOTIDE SEQUENCE</scope>
    <source>
        <strain evidence="3">ADurb.Bin276</strain>
    </source>
</reference>
<protein>
    <submittedName>
        <fullName evidence="3">PGAP1-like protein</fullName>
    </submittedName>
</protein>
<dbReference type="Gene3D" id="3.40.50.1820">
    <property type="entry name" value="alpha/beta hydrolase"/>
    <property type="match status" value="1"/>
</dbReference>
<organism evidence="3">
    <name type="scientific">Candidatus Atribacter allofermentans</name>
    <dbReference type="NCBI Taxonomy" id="1852833"/>
    <lineage>
        <taxon>Bacteria</taxon>
        <taxon>Pseudomonadati</taxon>
        <taxon>Atribacterota</taxon>
        <taxon>Atribacteria</taxon>
        <taxon>Atribacterales</taxon>
        <taxon>Atribacteraceae</taxon>
        <taxon>Atribacter</taxon>
    </lineage>
</organism>
<dbReference type="Proteomes" id="UP000485569">
    <property type="component" value="Unassembled WGS sequence"/>
</dbReference>
<sequence>MKETKISHNKKKGKDYFLFIFSMFFLLLFLSGCFILVDITDSPYGYAGRWQGMPLFESGEDYGEDKPSQIFFVHINQIGEKVFGVLSRVDSYGFSEGPISGEQKDKNITFTARFHSEKLTFEGLWVDDQRAWVGKWSSDLGQKGQVLFEVHKTNTDQSKGFWTMKNHLTMKGGVGKPVIFIHGMNSDGSRWNKLLNELEKRGFYDNHQVWIFQYNWADLIAVNGLDLYKKMNENGIENPIIIAHSMGGLVARSYIAQGGTVDKLITFGTPHQGTPLADLGAKLLGSDNFSTWIQKSLMPGVADMKETSSFINELSSNQNDIENRKKYIVFASVIDSQPIRTTICQNENCQSKVVWKWQRDDYFDNLTLICYKMIPGDNDGYVPKDSALFKGSTVLPKNQYFLNGFLDHSQIVDPEKSTEIVSFLMNLGQ</sequence>
<dbReference type="SUPFAM" id="SSF53474">
    <property type="entry name" value="alpha/beta-Hydrolases"/>
    <property type="match status" value="1"/>
</dbReference>
<dbReference type="InterPro" id="IPR029058">
    <property type="entry name" value="AB_hydrolase_fold"/>
</dbReference>
<proteinExistence type="predicted"/>
<evidence type="ECO:0000259" key="2">
    <source>
        <dbReference type="Pfam" id="PF07819"/>
    </source>
</evidence>
<name>A0A1V5SW86_9BACT</name>
<evidence type="ECO:0000256" key="1">
    <source>
        <dbReference type="SAM" id="Phobius"/>
    </source>
</evidence>
<keyword evidence="1" id="KW-1133">Transmembrane helix</keyword>
<evidence type="ECO:0000313" key="3">
    <source>
        <dbReference type="EMBL" id="OQA58441.1"/>
    </source>
</evidence>
<feature type="transmembrane region" description="Helical" evidence="1">
    <location>
        <begin position="16"/>
        <end position="37"/>
    </location>
</feature>
<comment type="caution">
    <text evidence="3">The sequence shown here is derived from an EMBL/GenBank/DDBJ whole genome shotgun (WGS) entry which is preliminary data.</text>
</comment>
<dbReference type="Pfam" id="PF07819">
    <property type="entry name" value="PGAP1"/>
    <property type="match status" value="1"/>
</dbReference>